<dbReference type="OrthoDB" id="7226437at2"/>
<evidence type="ECO:0000313" key="3">
    <source>
        <dbReference type="Proteomes" id="UP000054035"/>
    </source>
</evidence>
<feature type="compositionally biased region" description="Polar residues" evidence="1">
    <location>
        <begin position="317"/>
        <end position="332"/>
    </location>
</feature>
<dbReference type="SUPFAM" id="SSF53474">
    <property type="entry name" value="alpha/beta-Hydrolases"/>
    <property type="match status" value="1"/>
</dbReference>
<dbReference type="EMBL" id="JFAQ01000033">
    <property type="protein sequence ID" value="KPL50106.1"/>
    <property type="molecule type" value="Genomic_DNA"/>
</dbReference>
<evidence type="ECO:0000256" key="1">
    <source>
        <dbReference type="SAM" id="MobiDB-lite"/>
    </source>
</evidence>
<dbReference type="RefSeq" id="WP_054318493.1">
    <property type="nucleotide sequence ID" value="NZ_JFAQ01000033.1"/>
</dbReference>
<feature type="compositionally biased region" description="Low complexity" evidence="1">
    <location>
        <begin position="410"/>
        <end position="422"/>
    </location>
</feature>
<gene>
    <name evidence="2" type="ORF">XAXN_03435</name>
</gene>
<dbReference type="Proteomes" id="UP000054035">
    <property type="component" value="Unassembled WGS sequence"/>
</dbReference>
<feature type="region of interest" description="Disordered" evidence="1">
    <location>
        <begin position="317"/>
        <end position="359"/>
    </location>
</feature>
<sequence length="429" mass="46521">MSITSQQYAALAYDVYSAPKEVGPNSKPVDIGGASYQRLAYVDRPSGYQGILYKRMDTGELVVAHRGTEFDRQKLRDGLAADGGMVVTRHNEQVADAIAFTQHALDYAEQQHIKTGQPAPHVTVTGHSLGGDLAQVTAHHYGLQGETFNAYGAVSLDRRIPEGGHDVINHVMAGDAVSAASQHYGQVRVYARPEEIATLQHAGYANDASVWDARNPVGAIGPLVESHRMHNFLPVDGHGKPDRSVLEDPAARQLAQQYAPMVVKYRHDVQTLRSGVTLEVRGLGGLLVDGIDTLRGPEAPGAGRRAMHAPTWSEQMQALNTQREHTSASQESQHLHAPLQPSGRATQAQPLPSLQDDPGAFLDRMLQASANGERALFRQMTQELANQEPGRALRAEAIATVDRQERQAAQQALQAQQQHAAQRGSGRSL</sequence>
<dbReference type="AlphaFoldDB" id="A0A0P6VDQ5"/>
<feature type="compositionally biased region" description="Polar residues" evidence="1">
    <location>
        <begin position="343"/>
        <end position="352"/>
    </location>
</feature>
<evidence type="ECO:0000313" key="2">
    <source>
        <dbReference type="EMBL" id="KPL50106.1"/>
    </source>
</evidence>
<dbReference type="InterPro" id="IPR029058">
    <property type="entry name" value="AB_hydrolase_fold"/>
</dbReference>
<accession>A0A0P6VDQ5</accession>
<dbReference type="PATRIC" id="fig|53413.25.peg.3036"/>
<protein>
    <submittedName>
        <fullName evidence="2">Lipase</fullName>
    </submittedName>
</protein>
<dbReference type="Gene3D" id="3.40.50.1820">
    <property type="entry name" value="alpha/beta hydrolase"/>
    <property type="match status" value="1"/>
</dbReference>
<comment type="caution">
    <text evidence="2">The sequence shown here is derived from an EMBL/GenBank/DDBJ whole genome shotgun (WGS) entry which is preliminary data.</text>
</comment>
<proteinExistence type="predicted"/>
<reference evidence="2 3" key="1">
    <citation type="submission" date="2014-02" db="EMBL/GenBank/DDBJ databases">
        <title>Genome sequence of Xanthomonas axonopodis DSM 3585 (T).</title>
        <authorList>
            <person name="Midha S."/>
            <person name="Patil P.B."/>
        </authorList>
    </citation>
    <scope>NUCLEOTIDE SEQUENCE [LARGE SCALE GENOMIC DNA]</scope>
    <source>
        <strain evidence="2 3">DSM 3585</strain>
    </source>
</reference>
<dbReference type="Pfam" id="PF26363">
    <property type="entry name" value="Phospholipase-like"/>
    <property type="match status" value="1"/>
</dbReference>
<name>A0A0P6VDQ5_9XANT</name>
<feature type="region of interest" description="Disordered" evidence="1">
    <location>
        <begin position="410"/>
        <end position="429"/>
    </location>
</feature>
<organism evidence="2 3">
    <name type="scientific">Xanthomonas axonopodis</name>
    <dbReference type="NCBI Taxonomy" id="53413"/>
    <lineage>
        <taxon>Bacteria</taxon>
        <taxon>Pseudomonadati</taxon>
        <taxon>Pseudomonadota</taxon>
        <taxon>Gammaproteobacteria</taxon>
        <taxon>Lysobacterales</taxon>
        <taxon>Lysobacteraceae</taxon>
        <taxon>Xanthomonas</taxon>
    </lineage>
</organism>